<sequence>MTWKVAWLIYAEPYALESTFSFVFVVYVFSYSDAIVQNIAADIKPFFGPSFEATAELMSNKRARLVSSFETSLCLEKVWFWMQGKTWGGKQEQFKTDLWSIQDAKVNEGIENLRE</sequence>
<keyword evidence="2" id="KW-1185">Reference proteome</keyword>
<proteinExistence type="predicted"/>
<evidence type="ECO:0000313" key="2">
    <source>
        <dbReference type="Proteomes" id="UP001157006"/>
    </source>
</evidence>
<dbReference type="EMBL" id="OX451741">
    <property type="protein sequence ID" value="CAI8618896.1"/>
    <property type="molecule type" value="Genomic_DNA"/>
</dbReference>
<reference evidence="1 2" key="1">
    <citation type="submission" date="2023-01" db="EMBL/GenBank/DDBJ databases">
        <authorList>
            <person name="Kreplak J."/>
        </authorList>
    </citation>
    <scope>NUCLEOTIDE SEQUENCE [LARGE SCALE GENOMIC DNA]</scope>
</reference>
<dbReference type="AlphaFoldDB" id="A0AAV1B8U4"/>
<gene>
    <name evidence="1" type="ORF">VFH_VI145200</name>
</gene>
<dbReference type="Proteomes" id="UP001157006">
    <property type="component" value="Chromosome 6"/>
</dbReference>
<evidence type="ECO:0000313" key="1">
    <source>
        <dbReference type="EMBL" id="CAI8618896.1"/>
    </source>
</evidence>
<accession>A0AAV1B8U4</accession>
<protein>
    <submittedName>
        <fullName evidence="1">Uncharacterized protein</fullName>
    </submittedName>
</protein>
<organism evidence="1 2">
    <name type="scientific">Vicia faba</name>
    <name type="common">Broad bean</name>
    <name type="synonym">Faba vulgaris</name>
    <dbReference type="NCBI Taxonomy" id="3906"/>
    <lineage>
        <taxon>Eukaryota</taxon>
        <taxon>Viridiplantae</taxon>
        <taxon>Streptophyta</taxon>
        <taxon>Embryophyta</taxon>
        <taxon>Tracheophyta</taxon>
        <taxon>Spermatophyta</taxon>
        <taxon>Magnoliopsida</taxon>
        <taxon>eudicotyledons</taxon>
        <taxon>Gunneridae</taxon>
        <taxon>Pentapetalae</taxon>
        <taxon>rosids</taxon>
        <taxon>fabids</taxon>
        <taxon>Fabales</taxon>
        <taxon>Fabaceae</taxon>
        <taxon>Papilionoideae</taxon>
        <taxon>50 kb inversion clade</taxon>
        <taxon>NPAAA clade</taxon>
        <taxon>Hologalegina</taxon>
        <taxon>IRL clade</taxon>
        <taxon>Fabeae</taxon>
        <taxon>Vicia</taxon>
    </lineage>
</organism>
<name>A0AAV1B8U4_VICFA</name>